<dbReference type="InterPro" id="IPR032808">
    <property type="entry name" value="DoxX"/>
</dbReference>
<organism evidence="5 6">
    <name type="scientific">Streptomyces spororaveus</name>
    <dbReference type="NCBI Taxonomy" id="284039"/>
    <lineage>
        <taxon>Bacteria</taxon>
        <taxon>Bacillati</taxon>
        <taxon>Actinomycetota</taxon>
        <taxon>Actinomycetes</taxon>
        <taxon>Kitasatosporales</taxon>
        <taxon>Streptomycetaceae</taxon>
        <taxon>Streptomyces</taxon>
    </lineage>
</organism>
<evidence type="ECO:0000313" key="6">
    <source>
        <dbReference type="Proteomes" id="UP000608522"/>
    </source>
</evidence>
<comment type="caution">
    <text evidence="5">The sequence shown here is derived from an EMBL/GenBank/DDBJ whole genome shotgun (WGS) entry which is preliminary data.</text>
</comment>
<protein>
    <recommendedName>
        <fullName evidence="7">DoxX family protein</fullName>
    </recommendedName>
</protein>
<gene>
    <name evidence="5" type="ORF">Sspor_04600</name>
</gene>
<keyword evidence="3" id="KW-1133">Transmembrane helix</keyword>
<keyword evidence="2" id="KW-0812">Transmembrane</keyword>
<evidence type="ECO:0008006" key="7">
    <source>
        <dbReference type="Google" id="ProtNLM"/>
    </source>
</evidence>
<evidence type="ECO:0000256" key="1">
    <source>
        <dbReference type="ARBA" id="ARBA00004141"/>
    </source>
</evidence>
<sequence>MAALRKLARPLLAAPFVSGGLQTLRRPEAVAEAAQPLVRAVGERVPSLAGDPLHVVRITGAVQAAAALLLATGRVPRVAALTLAATLVPTSLAAHAFWTVEDPEERARQRARFLADLSAVGGLLIAAADTHGKPSLAHRVRHALDQRHPVHAVRRPVKAALARTADRARAVASALPGSR</sequence>
<keyword evidence="6" id="KW-1185">Reference proteome</keyword>
<evidence type="ECO:0000313" key="5">
    <source>
        <dbReference type="EMBL" id="GHI74899.1"/>
    </source>
</evidence>
<dbReference type="Pfam" id="PF07681">
    <property type="entry name" value="DoxX"/>
    <property type="match status" value="1"/>
</dbReference>
<dbReference type="Proteomes" id="UP000608522">
    <property type="component" value="Unassembled WGS sequence"/>
</dbReference>
<evidence type="ECO:0000256" key="2">
    <source>
        <dbReference type="ARBA" id="ARBA00022692"/>
    </source>
</evidence>
<keyword evidence="4" id="KW-0472">Membrane</keyword>
<evidence type="ECO:0000256" key="3">
    <source>
        <dbReference type="ARBA" id="ARBA00022989"/>
    </source>
</evidence>
<dbReference type="RefSeq" id="WP_202197441.1">
    <property type="nucleotide sequence ID" value="NZ_BAAATO010000073.1"/>
</dbReference>
<evidence type="ECO:0000256" key="4">
    <source>
        <dbReference type="ARBA" id="ARBA00023136"/>
    </source>
</evidence>
<reference evidence="6" key="1">
    <citation type="submission" date="2023-07" db="EMBL/GenBank/DDBJ databases">
        <title>Whole genome shotgun sequence of Streptomyces spororaveus NBRC 15456.</title>
        <authorList>
            <person name="Komaki H."/>
            <person name="Tamura T."/>
        </authorList>
    </citation>
    <scope>NUCLEOTIDE SEQUENCE [LARGE SCALE GENOMIC DNA]</scope>
    <source>
        <strain evidence="6">NBRC 15456</strain>
    </source>
</reference>
<proteinExistence type="predicted"/>
<accession>A0ABQ3T3D2</accession>
<comment type="subcellular location">
    <subcellularLocation>
        <location evidence="1">Membrane</location>
        <topology evidence="1">Multi-pass membrane protein</topology>
    </subcellularLocation>
</comment>
<dbReference type="EMBL" id="BNED01000003">
    <property type="protein sequence ID" value="GHI74899.1"/>
    <property type="molecule type" value="Genomic_DNA"/>
</dbReference>
<name>A0ABQ3T3D2_9ACTN</name>